<dbReference type="Pfam" id="PF21688">
    <property type="entry name" value="FAD-depend_C"/>
    <property type="match status" value="1"/>
</dbReference>
<dbReference type="PANTHER" id="PTHR43106">
    <property type="entry name" value="DEHYDROGENASE-RELATED"/>
    <property type="match status" value="1"/>
</dbReference>
<dbReference type="AlphaFoldDB" id="A0A7G9Y2Y5"/>
<evidence type="ECO:0000259" key="1">
    <source>
        <dbReference type="Pfam" id="PF07992"/>
    </source>
</evidence>
<feature type="domain" description="FAD/NAD(P)-binding" evidence="1">
    <location>
        <begin position="27"/>
        <end position="69"/>
    </location>
</feature>
<dbReference type="SUPFAM" id="SSF51905">
    <property type="entry name" value="FAD/NAD(P)-binding domain"/>
    <property type="match status" value="1"/>
</dbReference>
<name>A0A7G9Y2Y5_9EURY</name>
<feature type="domain" description="FAD-dependent protein C-terminal" evidence="2">
    <location>
        <begin position="252"/>
        <end position="430"/>
    </location>
</feature>
<dbReference type="PRINTS" id="PR00368">
    <property type="entry name" value="FADPNR"/>
</dbReference>
<dbReference type="InterPro" id="IPR028348">
    <property type="entry name" value="FAD-binding_protein"/>
</dbReference>
<reference evidence="3" key="1">
    <citation type="submission" date="2020-06" db="EMBL/GenBank/DDBJ databases">
        <title>Unique genomic features of the anaerobic methanotrophic archaea.</title>
        <authorList>
            <person name="Chadwick G.L."/>
            <person name="Skennerton C.T."/>
            <person name="Laso-Perez R."/>
            <person name="Leu A.O."/>
            <person name="Speth D.R."/>
            <person name="Yu H."/>
            <person name="Morgan-Lang C."/>
            <person name="Hatzenpichler R."/>
            <person name="Goudeau D."/>
            <person name="Malmstrom R."/>
            <person name="Brazelton W.J."/>
            <person name="Woyke T."/>
            <person name="Hallam S.J."/>
            <person name="Tyson G.W."/>
            <person name="Wegener G."/>
            <person name="Boetius A."/>
            <person name="Orphan V."/>
        </authorList>
    </citation>
    <scope>NUCLEOTIDE SEQUENCE</scope>
</reference>
<gene>
    <name evidence="3" type="ORF">LFOPHFOE_00009</name>
</gene>
<evidence type="ECO:0000313" key="3">
    <source>
        <dbReference type="EMBL" id="QNO42369.1"/>
    </source>
</evidence>
<dbReference type="InterPro" id="IPR036188">
    <property type="entry name" value="FAD/NAD-bd_sf"/>
</dbReference>
<dbReference type="Pfam" id="PF07992">
    <property type="entry name" value="Pyr_redox_2"/>
    <property type="match status" value="1"/>
</dbReference>
<sequence>MPPAPGPTSPPQIYVLLPTRDMMTNDYDVVIIGAGPAGMFAADELADSDLRVLVIDSGQDIDERACPMKRSSVCVHCTPCGIMCGVGGAGTFSDGTLNLRPDIGGDLALLTGSKEDAWEVVRHVDEVFLKYGAPDVISDPNGGVVERLKRRAASVGARFINIPQRHIGSDNAPIVISNFKESLVERGIEFLLNTEVSDLSISDNECKGVVLGDGRTITAGYVIAAPGRIGANWVDEMVDKHGIAASYGSIDVGVRVEVPAIIMDPVTRINRDPKFHIHTKRYDDFVRTFCTNANGFVVKEEYPGFIATNGHSMKNEQSENTNFAFLVRISLTHPIENTTRYGISISKLATTIGGGKPVLQRMGDLRRGRRSTEDRISRNQVVNTLKDVTPGDISMALPHRIVMDIIEGLETLNEIIPGVASDSTLLYAPEIKFYAMEVDVDRKMETSVRNLFAAGDGTGLSRDIINAAATGVLAARGVLRTGSVSTK</sequence>
<accession>A0A7G9Y2Y5</accession>
<dbReference type="InterPro" id="IPR023753">
    <property type="entry name" value="FAD/NAD-binding_dom"/>
</dbReference>
<proteinExistence type="predicted"/>
<organism evidence="3">
    <name type="scientific">Candidatus Methanogaster sp. ANME-2c ERB4</name>
    <dbReference type="NCBI Taxonomy" id="2759911"/>
    <lineage>
        <taxon>Archaea</taxon>
        <taxon>Methanobacteriati</taxon>
        <taxon>Methanobacteriota</taxon>
        <taxon>Stenosarchaea group</taxon>
        <taxon>Methanomicrobia</taxon>
        <taxon>Methanosarcinales</taxon>
        <taxon>ANME-2 cluster</taxon>
        <taxon>Candidatus Methanogasteraceae</taxon>
        <taxon>Candidatus Methanogaster</taxon>
    </lineage>
</organism>
<keyword evidence="3" id="KW-0560">Oxidoreductase</keyword>
<dbReference type="Gene3D" id="3.50.50.60">
    <property type="entry name" value="FAD/NAD(P)-binding domain"/>
    <property type="match status" value="3"/>
</dbReference>
<dbReference type="PIRSF" id="PIRSF038984">
    <property type="entry name" value="FAD_binding_protein"/>
    <property type="match status" value="1"/>
</dbReference>
<dbReference type="PANTHER" id="PTHR43106:SF1">
    <property type="entry name" value="DEHYDROGENASE-RELATED"/>
    <property type="match status" value="1"/>
</dbReference>
<dbReference type="EC" id="1.18.1.2" evidence="3"/>
<dbReference type="GO" id="GO:0004324">
    <property type="term" value="F:ferredoxin-NADP+ reductase activity"/>
    <property type="evidence" value="ECO:0007669"/>
    <property type="project" value="UniProtKB-EC"/>
</dbReference>
<protein>
    <submittedName>
        <fullName evidence="3">Ferredoxin--NADP reductase</fullName>
        <ecNumber evidence="3">1.18.1.2</ecNumber>
    </submittedName>
</protein>
<dbReference type="EMBL" id="MT630734">
    <property type="protein sequence ID" value="QNO42369.1"/>
    <property type="molecule type" value="Genomic_DNA"/>
</dbReference>
<evidence type="ECO:0000259" key="2">
    <source>
        <dbReference type="Pfam" id="PF21688"/>
    </source>
</evidence>
<dbReference type="InterPro" id="IPR049516">
    <property type="entry name" value="FAD-depend_C"/>
</dbReference>